<dbReference type="AlphaFoldDB" id="A0A371GKD4"/>
<keyword evidence="3" id="KW-1185">Reference proteome</keyword>
<sequence length="261" mass="28981">MSIAIDTKKLESWERSFIAELKEMPVFRSAEIIKGQEYSTKALADLRKRKERNAQQPQPPVGVEAEAAPLSASQEEASRTPSVFELERNAPPSPHQADRESGDRPNKRPHLDVVLIDDASVSLDISAPHPSDPRPLLYKSFVRAADVECLGLAGVYGALQQYAAHGFALAHAVEKKFGDMEGERSSWAEQRKSSEEENRKLSSALVKSDLEFGNDSIQAEVKRLCEEAAEMREVHQDELKAMGESLKAAQDTIEAHDKTIY</sequence>
<evidence type="ECO:0000313" key="3">
    <source>
        <dbReference type="Proteomes" id="UP000257109"/>
    </source>
</evidence>
<feature type="compositionally biased region" description="Basic and acidic residues" evidence="1">
    <location>
        <begin position="96"/>
        <end position="109"/>
    </location>
</feature>
<name>A0A371GKD4_MUCPR</name>
<accession>A0A371GKD4</accession>
<comment type="caution">
    <text evidence="2">The sequence shown here is derived from an EMBL/GenBank/DDBJ whole genome shotgun (WGS) entry which is preliminary data.</text>
</comment>
<protein>
    <submittedName>
        <fullName evidence="2">Uncharacterized protein</fullName>
    </submittedName>
</protein>
<evidence type="ECO:0000256" key="1">
    <source>
        <dbReference type="SAM" id="MobiDB-lite"/>
    </source>
</evidence>
<organism evidence="2 3">
    <name type="scientific">Mucuna pruriens</name>
    <name type="common">Velvet bean</name>
    <name type="synonym">Dolichos pruriens</name>
    <dbReference type="NCBI Taxonomy" id="157652"/>
    <lineage>
        <taxon>Eukaryota</taxon>
        <taxon>Viridiplantae</taxon>
        <taxon>Streptophyta</taxon>
        <taxon>Embryophyta</taxon>
        <taxon>Tracheophyta</taxon>
        <taxon>Spermatophyta</taxon>
        <taxon>Magnoliopsida</taxon>
        <taxon>eudicotyledons</taxon>
        <taxon>Gunneridae</taxon>
        <taxon>Pentapetalae</taxon>
        <taxon>rosids</taxon>
        <taxon>fabids</taxon>
        <taxon>Fabales</taxon>
        <taxon>Fabaceae</taxon>
        <taxon>Papilionoideae</taxon>
        <taxon>50 kb inversion clade</taxon>
        <taxon>NPAAA clade</taxon>
        <taxon>indigoferoid/millettioid clade</taxon>
        <taxon>Phaseoleae</taxon>
        <taxon>Mucuna</taxon>
    </lineage>
</organism>
<feature type="region of interest" description="Disordered" evidence="1">
    <location>
        <begin position="44"/>
        <end position="109"/>
    </location>
</feature>
<reference evidence="2" key="1">
    <citation type="submission" date="2018-05" db="EMBL/GenBank/DDBJ databases">
        <title>Draft genome of Mucuna pruriens seed.</title>
        <authorList>
            <person name="Nnadi N.E."/>
            <person name="Vos R."/>
            <person name="Hasami M.H."/>
            <person name="Devisetty U.K."/>
            <person name="Aguiy J.C."/>
        </authorList>
    </citation>
    <scope>NUCLEOTIDE SEQUENCE [LARGE SCALE GENOMIC DNA]</scope>
    <source>
        <strain evidence="2">JCA_2017</strain>
    </source>
</reference>
<dbReference type="EMBL" id="QJKJ01005232">
    <property type="protein sequence ID" value="RDX91008.1"/>
    <property type="molecule type" value="Genomic_DNA"/>
</dbReference>
<dbReference type="Proteomes" id="UP000257109">
    <property type="component" value="Unassembled WGS sequence"/>
</dbReference>
<feature type="compositionally biased region" description="Polar residues" evidence="1">
    <location>
        <begin position="71"/>
        <end position="81"/>
    </location>
</feature>
<feature type="non-terminal residue" evidence="2">
    <location>
        <position position="1"/>
    </location>
</feature>
<proteinExistence type="predicted"/>
<gene>
    <name evidence="2" type="ORF">CR513_27079</name>
</gene>
<evidence type="ECO:0000313" key="2">
    <source>
        <dbReference type="EMBL" id="RDX91008.1"/>
    </source>
</evidence>